<dbReference type="PANTHER" id="PTHR24104">
    <property type="entry name" value="E3 UBIQUITIN-PROTEIN LIGASE NHLRC1-RELATED"/>
    <property type="match status" value="1"/>
</dbReference>
<dbReference type="Proteomes" id="UP001642483">
    <property type="component" value="Unassembled WGS sequence"/>
</dbReference>
<keyword evidence="1" id="KW-0677">Repeat</keyword>
<dbReference type="PANTHER" id="PTHR24104:SF25">
    <property type="entry name" value="PROTEIN LIN-41"/>
    <property type="match status" value="1"/>
</dbReference>
<evidence type="ECO:0000313" key="3">
    <source>
        <dbReference type="EMBL" id="CAK8678572.1"/>
    </source>
</evidence>
<dbReference type="InterPro" id="IPR050952">
    <property type="entry name" value="TRIM-NHL_E3_ligases"/>
</dbReference>
<dbReference type="InterPro" id="IPR001258">
    <property type="entry name" value="NHL_repeat"/>
</dbReference>
<accession>A0ABP0FJP7</accession>
<dbReference type="Gene3D" id="2.40.10.500">
    <property type="match status" value="1"/>
</dbReference>
<gene>
    <name evidence="3" type="ORF">CVLEPA_LOCUS8491</name>
</gene>
<dbReference type="EMBL" id="CAWYQH010000057">
    <property type="protein sequence ID" value="CAK8678572.1"/>
    <property type="molecule type" value="Genomic_DNA"/>
</dbReference>
<name>A0ABP0FJP7_CLALP</name>
<dbReference type="Gene3D" id="2.120.10.30">
    <property type="entry name" value="TolB, C-terminal domain"/>
    <property type="match status" value="1"/>
</dbReference>
<comment type="caution">
    <text evidence="3">The sequence shown here is derived from an EMBL/GenBank/DDBJ whole genome shotgun (WGS) entry which is preliminary data.</text>
</comment>
<evidence type="ECO:0000256" key="2">
    <source>
        <dbReference type="PROSITE-ProRule" id="PRU00504"/>
    </source>
</evidence>
<organism evidence="3 4">
    <name type="scientific">Clavelina lepadiformis</name>
    <name type="common">Light-bulb sea squirt</name>
    <name type="synonym">Ascidia lepadiformis</name>
    <dbReference type="NCBI Taxonomy" id="159417"/>
    <lineage>
        <taxon>Eukaryota</taxon>
        <taxon>Metazoa</taxon>
        <taxon>Chordata</taxon>
        <taxon>Tunicata</taxon>
        <taxon>Ascidiacea</taxon>
        <taxon>Aplousobranchia</taxon>
        <taxon>Clavelinidae</taxon>
        <taxon>Clavelina</taxon>
    </lineage>
</organism>
<dbReference type="InterPro" id="IPR011042">
    <property type="entry name" value="6-blade_b-propeller_TolB-like"/>
</dbReference>
<keyword evidence="4" id="KW-1185">Reference proteome</keyword>
<evidence type="ECO:0000313" key="4">
    <source>
        <dbReference type="Proteomes" id="UP001642483"/>
    </source>
</evidence>
<protein>
    <submittedName>
        <fullName evidence="3">Uncharacterized protein</fullName>
    </submittedName>
</protein>
<sequence length="315" mass="34758">MADEVAYYSAVSSDHEEDPYSEIGLNSVASGMPIDGYVEYNYEVGRKGRGPGQFGGWIQHFTVSHDGKTLYACDVFNKRIQLIDLANRKPIHAFPSNMAGFKFQARGISVLRNGNLCINCVGFDGTSRIGIFTPEGRVVSNFGQGTIGSSCAMTVDSMDRITVMDRRRMQITTCSRDGKILGTFHPQIQGDVLRLGSDNRGRIIVPNHLDNSVIVFEPNGRAVYKIKPAYGSGHSFKYPGAVACDADDNILVCDVGNHKVTQFSSEGVFRTTLLSQKQHGLWRPHDIVATPQGNVLLSEVSQTYIKIFCFSARRY</sequence>
<reference evidence="3 4" key="1">
    <citation type="submission" date="2024-02" db="EMBL/GenBank/DDBJ databases">
        <authorList>
            <person name="Daric V."/>
            <person name="Darras S."/>
        </authorList>
    </citation>
    <scope>NUCLEOTIDE SEQUENCE [LARGE SCALE GENOMIC DNA]</scope>
</reference>
<dbReference type="Pfam" id="PF01436">
    <property type="entry name" value="NHL"/>
    <property type="match status" value="1"/>
</dbReference>
<dbReference type="PROSITE" id="PS51125">
    <property type="entry name" value="NHL"/>
    <property type="match status" value="1"/>
</dbReference>
<proteinExistence type="predicted"/>
<evidence type="ECO:0000256" key="1">
    <source>
        <dbReference type="ARBA" id="ARBA00022737"/>
    </source>
</evidence>
<dbReference type="SUPFAM" id="SSF101898">
    <property type="entry name" value="NHL repeat"/>
    <property type="match status" value="1"/>
</dbReference>
<feature type="repeat" description="NHL" evidence="2">
    <location>
        <begin position="231"/>
        <end position="266"/>
    </location>
</feature>